<accession>A0A1M5VY23</accession>
<dbReference type="Proteomes" id="UP000184109">
    <property type="component" value="Unassembled WGS sequence"/>
</dbReference>
<proteinExistence type="predicted"/>
<dbReference type="Pfam" id="PF16153">
    <property type="entry name" value="DUF4861"/>
    <property type="match status" value="1"/>
</dbReference>
<keyword evidence="2" id="KW-1185">Reference proteome</keyword>
<dbReference type="InterPro" id="IPR032342">
    <property type="entry name" value="DUF4861"/>
</dbReference>
<reference evidence="2" key="1">
    <citation type="submission" date="2016-11" db="EMBL/GenBank/DDBJ databases">
        <authorList>
            <person name="Varghese N."/>
            <person name="Submissions S."/>
        </authorList>
    </citation>
    <scope>NUCLEOTIDE SEQUENCE [LARGE SCALE GENOMIC DNA]</scope>
    <source>
        <strain evidence="2">DSM 100572</strain>
    </source>
</reference>
<sequence length="389" mass="44395">MKPLFNIIASAMLFTLLSCTNTRTFFVQNMIDKERSFETVTLTKQFLEVDKLEGLGIKNTETNEYEISQLIDVDGDGIMDEIIFQPNITSYGRTTYKVVSMSKKEQPKAEDLCYSRFVPERTDDYTWENDKVAFRVYGPTAQRLTEENKPNGTLSSGIDAWLKRVSYPIINKWYKETLVDKTGSYHEDTGEGLDNFHVGSSRGVGGSSVKVNDEYYLSKNYTEWRTITTGPLRTSFYLKYADWKAGDNNISQYKVITLDRGSNLSKIEDYITGTDVVSVGLTLHKQEGVVYGDKAKGWISYWEPLDDSEIGTAVVATGDSFINNNTYIVDNKDLCNAFVDLKVTNNKAVYYSGFGWKKAGEFKTKEDWYRYLSDFKTKIDNPLIVKRVK</sequence>
<dbReference type="AlphaFoldDB" id="A0A1M5VY23"/>
<dbReference type="EMBL" id="FQXQ01000004">
    <property type="protein sequence ID" value="SHH80155.1"/>
    <property type="molecule type" value="Genomic_DNA"/>
</dbReference>
<gene>
    <name evidence="1" type="ORF">SAMN05444281_2051</name>
</gene>
<dbReference type="RefSeq" id="WP_073121661.1">
    <property type="nucleotide sequence ID" value="NZ_BMEN01000004.1"/>
</dbReference>
<dbReference type="OrthoDB" id="9800230at2"/>
<evidence type="ECO:0008006" key="3">
    <source>
        <dbReference type="Google" id="ProtNLM"/>
    </source>
</evidence>
<protein>
    <recommendedName>
        <fullName evidence="3">DUF4861 domain-containing protein</fullName>
    </recommendedName>
</protein>
<evidence type="ECO:0000313" key="2">
    <source>
        <dbReference type="Proteomes" id="UP000184109"/>
    </source>
</evidence>
<organism evidence="1 2">
    <name type="scientific">Wenyingzhuangia marina</name>
    <dbReference type="NCBI Taxonomy" id="1195760"/>
    <lineage>
        <taxon>Bacteria</taxon>
        <taxon>Pseudomonadati</taxon>
        <taxon>Bacteroidota</taxon>
        <taxon>Flavobacteriia</taxon>
        <taxon>Flavobacteriales</taxon>
        <taxon>Flavobacteriaceae</taxon>
        <taxon>Wenyingzhuangia</taxon>
    </lineage>
</organism>
<dbReference type="STRING" id="1195760.SAMN05444281_2051"/>
<dbReference type="PROSITE" id="PS51257">
    <property type="entry name" value="PROKAR_LIPOPROTEIN"/>
    <property type="match status" value="1"/>
</dbReference>
<evidence type="ECO:0000313" key="1">
    <source>
        <dbReference type="EMBL" id="SHH80155.1"/>
    </source>
</evidence>
<name>A0A1M5VY23_9FLAO</name>